<protein>
    <submittedName>
        <fullName evidence="1">Uncharacterized protein</fullName>
    </submittedName>
</protein>
<dbReference type="EMBL" id="SBHX01000167">
    <property type="protein sequence ID" value="RWX20668.1"/>
    <property type="molecule type" value="Genomic_DNA"/>
</dbReference>
<sequence>MGAIGSSPTAISCRLVQPSRLTISSLPHWSIAMDRSAADMLSEFYIEILPPDRDETCASDATACPCCRRLRPASSMDDDGCGICDECLAP</sequence>
<name>A0A444HH86_RHILE</name>
<dbReference type="AlphaFoldDB" id="A0A444HH86"/>
<evidence type="ECO:0000313" key="2">
    <source>
        <dbReference type="Proteomes" id="UP000283817"/>
    </source>
</evidence>
<evidence type="ECO:0000313" key="1">
    <source>
        <dbReference type="EMBL" id="RWX20668.1"/>
    </source>
</evidence>
<reference evidence="1 2" key="1">
    <citation type="submission" date="2019-01" db="EMBL/GenBank/DDBJ databases">
        <title>RHIZO-ID as a novel technology for direct rhizobia identification.</title>
        <authorList>
            <person name="De Meyer S.E."/>
        </authorList>
    </citation>
    <scope>NUCLEOTIDE SEQUENCE [LARGE SCALE GENOMIC DNA]</scope>
    <source>
        <strain evidence="1 2">WSM448</strain>
    </source>
</reference>
<dbReference type="Proteomes" id="UP000283817">
    <property type="component" value="Unassembled WGS sequence"/>
</dbReference>
<accession>A0A444HH86</accession>
<comment type="caution">
    <text evidence="1">The sequence shown here is derived from an EMBL/GenBank/DDBJ whole genome shotgun (WGS) entry which is preliminary data.</text>
</comment>
<proteinExistence type="predicted"/>
<organism evidence="1 2">
    <name type="scientific">Rhizobium leguminosarum</name>
    <dbReference type="NCBI Taxonomy" id="384"/>
    <lineage>
        <taxon>Bacteria</taxon>
        <taxon>Pseudomonadati</taxon>
        <taxon>Pseudomonadota</taxon>
        <taxon>Alphaproteobacteria</taxon>
        <taxon>Hyphomicrobiales</taxon>
        <taxon>Rhizobiaceae</taxon>
        <taxon>Rhizobium/Agrobacterium group</taxon>
        <taxon>Rhizobium</taxon>
    </lineage>
</organism>
<gene>
    <name evidence="1" type="ORF">EHI47_39015</name>
</gene>